<evidence type="ECO:0000259" key="2">
    <source>
        <dbReference type="Pfam" id="PF26236"/>
    </source>
</evidence>
<sequence length="347" mass="36609">MNNPDTESSSVQFRTPTDQRSVFTTLKPPEQRLSLMSLLDSLRRPEYTGENRCLSCTAVNSAFVLAVAGLVGRRWRPAGAAVLAVGAAAVALRGYVVPYTPQFAPRLVEPLPFDFKRRAESSDSFSTVSIDDAAAVDDRAARVADAGEDATVDDATRAVDADTADDAGLPNSDSLTAVDADGERVMVSLLEAGVIVDDGETVRPSDEFAADWESAMADLRTLDDDELAAAVADAAPFDAAGATDGDWVVVEGEGQAVHLSRPIAIAETAAIRVMADADVPADRRVEAAQPLRMFLESCPNCGDVVEETDTKNCCGGSAGAYGGVVYDVLVCQSCDALVYEFDETVEA</sequence>
<accession>A0A1H8RT64</accession>
<proteinExistence type="predicted"/>
<keyword evidence="5" id="KW-1185">Reference proteome</keyword>
<evidence type="ECO:0000313" key="5">
    <source>
        <dbReference type="Proteomes" id="UP000199126"/>
    </source>
</evidence>
<dbReference type="Pfam" id="PF26238">
    <property type="entry name" value="DUF8054_M"/>
    <property type="match status" value="1"/>
</dbReference>
<dbReference type="EMBL" id="FODV01000004">
    <property type="protein sequence ID" value="SEO69542.1"/>
    <property type="molecule type" value="Genomic_DNA"/>
</dbReference>
<evidence type="ECO:0000259" key="3">
    <source>
        <dbReference type="Pfam" id="PF26238"/>
    </source>
</evidence>
<name>A0A1H8RT64_9EURY</name>
<dbReference type="InterPro" id="IPR058674">
    <property type="entry name" value="DUF8054_N"/>
</dbReference>
<feature type="domain" description="DUF8054" evidence="3">
    <location>
        <begin position="188"/>
        <end position="293"/>
    </location>
</feature>
<dbReference type="Proteomes" id="UP000199126">
    <property type="component" value="Unassembled WGS sequence"/>
</dbReference>
<reference evidence="5" key="1">
    <citation type="submission" date="2016-10" db="EMBL/GenBank/DDBJ databases">
        <authorList>
            <person name="Varghese N."/>
            <person name="Submissions S."/>
        </authorList>
    </citation>
    <scope>NUCLEOTIDE SEQUENCE [LARGE SCALE GENOMIC DNA]</scope>
    <source>
        <strain evidence="5">CGMCC 1.10121</strain>
    </source>
</reference>
<feature type="domain" description="DUF8054" evidence="2">
    <location>
        <begin position="39"/>
        <end position="111"/>
    </location>
</feature>
<dbReference type="AlphaFoldDB" id="A0A1H8RT64"/>
<evidence type="ECO:0000313" key="4">
    <source>
        <dbReference type="EMBL" id="SEO69542.1"/>
    </source>
</evidence>
<evidence type="ECO:0000256" key="1">
    <source>
        <dbReference type="SAM" id="MobiDB-lite"/>
    </source>
</evidence>
<feature type="region of interest" description="Disordered" evidence="1">
    <location>
        <begin position="154"/>
        <end position="175"/>
    </location>
</feature>
<dbReference type="InterPro" id="IPR058775">
    <property type="entry name" value="DUF8054_M"/>
</dbReference>
<organism evidence="4 5">
    <name type="scientific">Halogranum amylolyticum</name>
    <dbReference type="NCBI Taxonomy" id="660520"/>
    <lineage>
        <taxon>Archaea</taxon>
        <taxon>Methanobacteriati</taxon>
        <taxon>Methanobacteriota</taxon>
        <taxon>Stenosarchaea group</taxon>
        <taxon>Halobacteria</taxon>
        <taxon>Halobacteriales</taxon>
        <taxon>Haloferacaceae</taxon>
    </lineage>
</organism>
<gene>
    <name evidence="4" type="ORF">SAMN04487948_104218</name>
</gene>
<dbReference type="Pfam" id="PF26236">
    <property type="entry name" value="DUF8054_N"/>
    <property type="match status" value="1"/>
</dbReference>
<protein>
    <submittedName>
        <fullName evidence="4">Uncharacterized protein</fullName>
    </submittedName>
</protein>